<dbReference type="KEGG" id="aant:HUK68_03440"/>
<dbReference type="EMBL" id="CP054840">
    <property type="protein sequence ID" value="QKV54924.1"/>
    <property type="molecule type" value="Genomic_DNA"/>
</dbReference>
<gene>
    <name evidence="1" type="ORF">HUK68_03440</name>
</gene>
<sequence length="143" mass="15351">MLKRWVAKPHFAVKSDLLREAIEAFVSRRPVTVIKILLTEIEGILNDAHRATHCGQGAKVTGLLAFAKAAATQRAGGSNTLLLPEAFGRYLTENTFANFDPVKATGTAASRHAVGHGAAAQGSYTMSRALQVILTLDQLAFYT</sequence>
<reference evidence="1 2" key="1">
    <citation type="submission" date="2020-06" db="EMBL/GenBank/DDBJ databases">
        <title>Acidovorax antarctica sp. nov., isolated from Corinth ice sheet soil, Antarctic Fields Peninsula.</title>
        <authorList>
            <person name="Xu Q."/>
            <person name="Peng F."/>
        </authorList>
    </citation>
    <scope>NUCLEOTIDE SEQUENCE [LARGE SCALE GENOMIC DNA]</scope>
    <source>
        <strain evidence="1 2">16-35-5</strain>
    </source>
</reference>
<dbReference type="Proteomes" id="UP000509579">
    <property type="component" value="Chromosome"/>
</dbReference>
<accession>A0A6N1X6D9</accession>
<dbReference type="AlphaFoldDB" id="A0A6N1X6D9"/>
<protein>
    <submittedName>
        <fullName evidence="1">Uncharacterized protein</fullName>
    </submittedName>
</protein>
<evidence type="ECO:0000313" key="1">
    <source>
        <dbReference type="EMBL" id="QKV54924.1"/>
    </source>
</evidence>
<evidence type="ECO:0000313" key="2">
    <source>
        <dbReference type="Proteomes" id="UP000509579"/>
    </source>
</evidence>
<name>A0A6N1X6D9_9BURK</name>
<keyword evidence="2" id="KW-1185">Reference proteome</keyword>
<organism evidence="1 2">
    <name type="scientific">Comamonas antarctica</name>
    <dbReference type="NCBI Taxonomy" id="2743470"/>
    <lineage>
        <taxon>Bacteria</taxon>
        <taxon>Pseudomonadati</taxon>
        <taxon>Pseudomonadota</taxon>
        <taxon>Betaproteobacteria</taxon>
        <taxon>Burkholderiales</taxon>
        <taxon>Comamonadaceae</taxon>
        <taxon>Comamonas</taxon>
    </lineage>
</organism>
<proteinExistence type="predicted"/>